<accession>A0AAF3F5W6</accession>
<evidence type="ECO:0000313" key="2">
    <source>
        <dbReference type="Proteomes" id="UP000887575"/>
    </source>
</evidence>
<dbReference type="WBParaSite" id="MBELARI_LOCUS2259">
    <property type="protein sequence ID" value="MBELARI_LOCUS2259"/>
    <property type="gene ID" value="MBELARI_LOCUS2259"/>
</dbReference>
<reference evidence="3" key="1">
    <citation type="submission" date="2024-02" db="UniProtKB">
        <authorList>
            <consortium name="WormBaseParasite"/>
        </authorList>
    </citation>
    <scope>IDENTIFICATION</scope>
</reference>
<feature type="transmembrane region" description="Helical" evidence="1">
    <location>
        <begin position="237"/>
        <end position="258"/>
    </location>
</feature>
<name>A0AAF3F5W6_9BILA</name>
<feature type="transmembrane region" description="Helical" evidence="1">
    <location>
        <begin position="62"/>
        <end position="81"/>
    </location>
</feature>
<sequence>MVWRDDQRAMGFAFSEQFSPCLNEALIQDIVYVAGCFLVLFFVSFQLFSIRYLYLHKAHFAAYLRHSCTVISVTCIGILFLNMTAVKTSLYNFESNLLHKLRIWLTSLRYLETIQISLLCYLVMVNMSTVVLISFVRLLARMRPEKEEKVARMSFLTVYTPIFALPLLFYVFVAIIFALSSCWKERIEKTKSTKSSTELLTANDRFRLLMGQFTISLTYFAFLLMNPDFMCSVQTPIIGLSIDLYGMLIPILCINFTAKSTGPSDSWIVIF</sequence>
<evidence type="ECO:0000313" key="3">
    <source>
        <dbReference type="WBParaSite" id="MBELARI_LOCUS2259"/>
    </source>
</evidence>
<feature type="transmembrane region" description="Helical" evidence="1">
    <location>
        <begin position="156"/>
        <end position="179"/>
    </location>
</feature>
<protein>
    <submittedName>
        <fullName evidence="3">Uncharacterized protein</fullName>
    </submittedName>
</protein>
<dbReference type="Proteomes" id="UP000887575">
    <property type="component" value="Unassembled WGS sequence"/>
</dbReference>
<proteinExistence type="predicted"/>
<keyword evidence="2" id="KW-1185">Reference proteome</keyword>
<keyword evidence="1" id="KW-1133">Transmembrane helix</keyword>
<keyword evidence="1" id="KW-0812">Transmembrane</keyword>
<evidence type="ECO:0000256" key="1">
    <source>
        <dbReference type="SAM" id="Phobius"/>
    </source>
</evidence>
<organism evidence="2 3">
    <name type="scientific">Mesorhabditis belari</name>
    <dbReference type="NCBI Taxonomy" id="2138241"/>
    <lineage>
        <taxon>Eukaryota</taxon>
        <taxon>Metazoa</taxon>
        <taxon>Ecdysozoa</taxon>
        <taxon>Nematoda</taxon>
        <taxon>Chromadorea</taxon>
        <taxon>Rhabditida</taxon>
        <taxon>Rhabditina</taxon>
        <taxon>Rhabditomorpha</taxon>
        <taxon>Rhabditoidea</taxon>
        <taxon>Rhabditidae</taxon>
        <taxon>Mesorhabditinae</taxon>
        <taxon>Mesorhabditis</taxon>
    </lineage>
</organism>
<feature type="transmembrane region" description="Helical" evidence="1">
    <location>
        <begin position="30"/>
        <end position="50"/>
    </location>
</feature>
<dbReference type="AlphaFoldDB" id="A0AAF3F5W6"/>
<keyword evidence="1" id="KW-0472">Membrane</keyword>
<feature type="transmembrane region" description="Helical" evidence="1">
    <location>
        <begin position="206"/>
        <end position="225"/>
    </location>
</feature>
<feature type="transmembrane region" description="Helical" evidence="1">
    <location>
        <begin position="114"/>
        <end position="136"/>
    </location>
</feature>